<dbReference type="PRINTS" id="PR00725">
    <property type="entry name" value="DADACBPTASE1"/>
</dbReference>
<evidence type="ECO:0000256" key="7">
    <source>
        <dbReference type="PIRSR" id="PIRSR618044-1"/>
    </source>
</evidence>
<evidence type="ECO:0000259" key="11">
    <source>
        <dbReference type="Pfam" id="PF00768"/>
    </source>
</evidence>
<keyword evidence="3 12" id="KW-0378">Hydrolase</keyword>
<dbReference type="Proteomes" id="UP000531594">
    <property type="component" value="Unassembled WGS sequence"/>
</dbReference>
<dbReference type="AlphaFoldDB" id="A0A7X0HQR8"/>
<dbReference type="GO" id="GO:0071555">
    <property type="term" value="P:cell wall organization"/>
    <property type="evidence" value="ECO:0007669"/>
    <property type="project" value="UniProtKB-KW"/>
</dbReference>
<feature type="active site" description="Acyl-ester intermediate" evidence="7">
    <location>
        <position position="58"/>
    </location>
</feature>
<keyword evidence="12" id="KW-0121">Carboxypeptidase</keyword>
<keyword evidence="4" id="KW-0133">Cell shape</keyword>
<feature type="chain" id="PRO_5031062330" evidence="10">
    <location>
        <begin position="21"/>
        <end position="385"/>
    </location>
</feature>
<gene>
    <name evidence="12" type="ORF">HNR53_001807</name>
</gene>
<proteinExistence type="inferred from homology"/>
<keyword evidence="13" id="KW-1185">Reference proteome</keyword>
<evidence type="ECO:0000256" key="3">
    <source>
        <dbReference type="ARBA" id="ARBA00022801"/>
    </source>
</evidence>
<keyword evidence="6" id="KW-0961">Cell wall biogenesis/degradation</keyword>
<evidence type="ECO:0000313" key="13">
    <source>
        <dbReference type="Proteomes" id="UP000531594"/>
    </source>
</evidence>
<evidence type="ECO:0000256" key="9">
    <source>
        <dbReference type="RuleBase" id="RU004016"/>
    </source>
</evidence>
<dbReference type="PANTHER" id="PTHR21581:SF6">
    <property type="entry name" value="TRAFFICKING PROTEIN PARTICLE COMPLEX SUBUNIT 12"/>
    <property type="match status" value="1"/>
</dbReference>
<evidence type="ECO:0000256" key="6">
    <source>
        <dbReference type="ARBA" id="ARBA00023316"/>
    </source>
</evidence>
<dbReference type="InterPro" id="IPR001967">
    <property type="entry name" value="Peptidase_S11_N"/>
</dbReference>
<dbReference type="PANTHER" id="PTHR21581">
    <property type="entry name" value="D-ALANYL-D-ALANINE CARBOXYPEPTIDASE"/>
    <property type="match status" value="1"/>
</dbReference>
<dbReference type="EMBL" id="JACHGK010000005">
    <property type="protein sequence ID" value="MBB6445189.1"/>
    <property type="molecule type" value="Genomic_DNA"/>
</dbReference>
<evidence type="ECO:0000256" key="1">
    <source>
        <dbReference type="ARBA" id="ARBA00007164"/>
    </source>
</evidence>
<dbReference type="SUPFAM" id="SSF56601">
    <property type="entry name" value="beta-lactamase/transpeptidase-like"/>
    <property type="match status" value="1"/>
</dbReference>
<evidence type="ECO:0000256" key="8">
    <source>
        <dbReference type="PIRSR" id="PIRSR618044-2"/>
    </source>
</evidence>
<feature type="binding site" evidence="8">
    <location>
        <position position="222"/>
    </location>
    <ligand>
        <name>substrate</name>
    </ligand>
</feature>
<protein>
    <submittedName>
        <fullName evidence="12">D-alanyl-D-alanine carboxypeptidase</fullName>
        <ecNumber evidence="12">3.4.16.4</ecNumber>
    </submittedName>
</protein>
<evidence type="ECO:0000256" key="2">
    <source>
        <dbReference type="ARBA" id="ARBA00022729"/>
    </source>
</evidence>
<feature type="active site" evidence="7">
    <location>
        <position position="113"/>
    </location>
</feature>
<dbReference type="EC" id="3.4.16.4" evidence="12"/>
<reference evidence="12 13" key="1">
    <citation type="submission" date="2020-08" db="EMBL/GenBank/DDBJ databases">
        <title>Genomic Encyclopedia of Type Strains, Phase IV (KMG-IV): sequencing the most valuable type-strain genomes for metagenomic binning, comparative biology and taxonomic classification.</title>
        <authorList>
            <person name="Goeker M."/>
        </authorList>
    </citation>
    <scope>NUCLEOTIDE SEQUENCE [LARGE SCALE GENOMIC DNA]</scope>
    <source>
        <strain evidence="12 13">DSM 5391</strain>
    </source>
</reference>
<dbReference type="RefSeq" id="WP_184525006.1">
    <property type="nucleotide sequence ID" value="NZ_JACHGK010000005.1"/>
</dbReference>
<feature type="signal peptide" evidence="10">
    <location>
        <begin position="1"/>
        <end position="20"/>
    </location>
</feature>
<keyword evidence="5" id="KW-0573">Peptidoglycan synthesis</keyword>
<dbReference type="Pfam" id="PF00768">
    <property type="entry name" value="Peptidase_S11"/>
    <property type="match status" value="1"/>
</dbReference>
<dbReference type="Gene3D" id="3.40.710.10">
    <property type="entry name" value="DD-peptidase/beta-lactamase superfamily"/>
    <property type="match status" value="1"/>
</dbReference>
<name>A0A7X0HQR8_9BACI</name>
<dbReference type="GO" id="GO:0009002">
    <property type="term" value="F:serine-type D-Ala-D-Ala carboxypeptidase activity"/>
    <property type="evidence" value="ECO:0007669"/>
    <property type="project" value="UniProtKB-EC"/>
</dbReference>
<feature type="domain" description="Peptidase S11 D-alanyl-D-alanine carboxypeptidase A N-terminal" evidence="11">
    <location>
        <begin position="24"/>
        <end position="252"/>
    </location>
</feature>
<dbReference type="InterPro" id="IPR012338">
    <property type="entry name" value="Beta-lactam/transpept-like"/>
</dbReference>
<evidence type="ECO:0000256" key="4">
    <source>
        <dbReference type="ARBA" id="ARBA00022960"/>
    </source>
</evidence>
<evidence type="ECO:0000313" key="12">
    <source>
        <dbReference type="EMBL" id="MBB6445189.1"/>
    </source>
</evidence>
<dbReference type="GO" id="GO:0009252">
    <property type="term" value="P:peptidoglycan biosynthetic process"/>
    <property type="evidence" value="ECO:0007669"/>
    <property type="project" value="UniProtKB-KW"/>
</dbReference>
<keyword evidence="12" id="KW-0645">Protease</keyword>
<dbReference type="InterPro" id="IPR018044">
    <property type="entry name" value="Peptidase_S11"/>
</dbReference>
<comment type="similarity">
    <text evidence="1 9">Belongs to the peptidase S11 family.</text>
</comment>
<accession>A0A7X0HQR8</accession>
<dbReference type="GO" id="GO:0006508">
    <property type="term" value="P:proteolysis"/>
    <property type="evidence" value="ECO:0007669"/>
    <property type="project" value="InterPro"/>
</dbReference>
<organism evidence="12 13">
    <name type="scientific">Bacillus benzoevorans</name>
    <dbReference type="NCBI Taxonomy" id="1456"/>
    <lineage>
        <taxon>Bacteria</taxon>
        <taxon>Bacillati</taxon>
        <taxon>Bacillota</taxon>
        <taxon>Bacilli</taxon>
        <taxon>Bacillales</taxon>
        <taxon>Bacillaceae</taxon>
        <taxon>Bacillus</taxon>
    </lineage>
</organism>
<comment type="caution">
    <text evidence="12">The sequence shown here is derived from an EMBL/GenBank/DDBJ whole genome shotgun (WGS) entry which is preliminary data.</text>
</comment>
<dbReference type="GO" id="GO:0008360">
    <property type="term" value="P:regulation of cell shape"/>
    <property type="evidence" value="ECO:0007669"/>
    <property type="project" value="UniProtKB-KW"/>
</dbReference>
<keyword evidence="2 10" id="KW-0732">Signal</keyword>
<evidence type="ECO:0000256" key="5">
    <source>
        <dbReference type="ARBA" id="ARBA00022984"/>
    </source>
</evidence>
<feature type="active site" description="Proton acceptor" evidence="7">
    <location>
        <position position="61"/>
    </location>
</feature>
<sequence>MKRLFTILFLSFLLPSQVTAAEINKVPEIVSEAAILMDTQSGAVLYQKNADVKMVPASLTKIATAIYAIEKGNLNDMVTVSKEATDVEGTRVYLVEGETVTLKHLLQGMLVNSGNDAAAAIAIHLDGSVESFSQQLNKYLHETIGVSSTHFTNPHGLYEENHYTTAHDLAVITNYAMKNPIFKEIFGTKELAWDGQEWDTTLVTHHLLLKGDYPYEGITGGKTGFVNEAKQTLATTAENEQIQLTAIALKADFKKQIYHDTQALLDYGFQNYRTGKIDRSSVYQLGEQKFIADKDIPITVPIVPVKEFVTSKGELKILNANGDTIQTVALREESNHLAAEGVNNSKSIDSLHSKGNAIRQDTLFIIALFALASIVLSARKWNSRI</sequence>
<evidence type="ECO:0000256" key="10">
    <source>
        <dbReference type="SAM" id="SignalP"/>
    </source>
</evidence>